<dbReference type="Proteomes" id="UP000256388">
    <property type="component" value="Unassembled WGS sequence"/>
</dbReference>
<keyword evidence="7" id="KW-1185">Reference proteome</keyword>
<feature type="domain" description="PFL" evidence="5">
    <location>
        <begin position="5"/>
        <end position="636"/>
    </location>
</feature>
<sequence length="763" mass="86197">MTTLNRFQILKQQLLSTRREISFERARYYTESWKTTEGQPNIIRRAKALQHVLANIEISIRAGEILAGNRTVKPRSGIASPEMSPYWIRDEIDSLYCRPQDSFYVLPEDKEFFLKELYPYWAERSLKDLIEPRLTPPVRESIETRIVSINQTDKGQGHIIPDFEKLLNLGLDGIISEIDVFENRNGQNNFYQAARICLSALQDHIGRYIHLLDNLIAQEADPARKQELVRMKLASQSIQHERPNSFFEAAQLLWYFNIALQMESNASSISTGRFDQWMLPFFQKDVAAGVSIDEIKDTLRMLWIKMNDVVLLRSRESAKYFAGFPTGYTIMLGGLTPDGFGANNELSWLILDTYDDIRLPQPNLGVRMNERLSRDFVARAAETIKLGTGVPHVFNDEVIMPGLLARGISLKDARDYAIVGCVEISVPGKMYGLHDIAMFNSPRLLELALQKHASEIASYDQLITLVEKEIEDNVALMVDGSNQVDTAHGQLAHIPLLSTLMHGCLESGKDVVEGGTRYNFSGVQGIGFQNLADSLEVIRLLVFEEKQLSLTEFVKILKNNWQGSEKLRQQCINKYPKYGNDIDSVDLLAARLLSKYNECCETYKNVRGGIFSPGSYTVSANIPLGEQVGATADGRMAQEQLADGGLSPMVGRDTHGPTAVLKSVSKLDHYQTTNGSLLNIKFHPNAFKGDIGTRKFVDFLIGWMRLKIQHIQFNIISRETLIDAQKHPDKYRDLVVRVAGYSALFVDLNVKTQNDIIARTEHN</sequence>
<keyword evidence="1 3" id="KW-0556">Organic radical</keyword>
<dbReference type="PROSITE" id="PS51554">
    <property type="entry name" value="PFL"/>
    <property type="match status" value="1"/>
</dbReference>
<keyword evidence="2" id="KW-0456">Lyase</keyword>
<dbReference type="Gene3D" id="3.20.70.20">
    <property type="match status" value="1"/>
</dbReference>
<keyword evidence="6" id="KW-0808">Transferase</keyword>
<dbReference type="InterPro" id="IPR051215">
    <property type="entry name" value="GRE"/>
</dbReference>
<dbReference type="PROSITE" id="PS51149">
    <property type="entry name" value="GLY_RADICAL_2"/>
    <property type="match status" value="1"/>
</dbReference>
<feature type="domain" description="Glycine radical" evidence="4">
    <location>
        <begin position="644"/>
        <end position="763"/>
    </location>
</feature>
<gene>
    <name evidence="6" type="ORF">DFR64_1980</name>
</gene>
<evidence type="ECO:0000259" key="4">
    <source>
        <dbReference type="PROSITE" id="PS51149"/>
    </source>
</evidence>
<reference evidence="6 7" key="1">
    <citation type="submission" date="2018-08" db="EMBL/GenBank/DDBJ databases">
        <title>Genomic Encyclopedia of Type Strains, Phase IV (KMG-IV): sequencing the most valuable type-strain genomes for metagenomic binning, comparative biology and taxonomic classification.</title>
        <authorList>
            <person name="Goeker M."/>
        </authorList>
    </citation>
    <scope>NUCLEOTIDE SEQUENCE [LARGE SCALE GENOMIC DNA]</scope>
    <source>
        <strain evidence="6 7">DSM 23923</strain>
    </source>
</reference>
<evidence type="ECO:0000313" key="7">
    <source>
        <dbReference type="Proteomes" id="UP000256388"/>
    </source>
</evidence>
<dbReference type="GO" id="GO:0016829">
    <property type="term" value="F:lyase activity"/>
    <property type="evidence" value="ECO:0007669"/>
    <property type="project" value="UniProtKB-KW"/>
</dbReference>
<evidence type="ECO:0000259" key="5">
    <source>
        <dbReference type="PROSITE" id="PS51554"/>
    </source>
</evidence>
<protein>
    <submittedName>
        <fullName evidence="6">Formate C-acetyltransferase</fullName>
    </submittedName>
</protein>
<dbReference type="AlphaFoldDB" id="A0A347ZNX4"/>
<evidence type="ECO:0000256" key="2">
    <source>
        <dbReference type="ARBA" id="ARBA00023239"/>
    </source>
</evidence>
<dbReference type="InterPro" id="IPR019777">
    <property type="entry name" value="Form_AcTrfase_GR_CS"/>
</dbReference>
<dbReference type="Pfam" id="PF01228">
    <property type="entry name" value="Gly_radical"/>
    <property type="match status" value="1"/>
</dbReference>
<dbReference type="PANTHER" id="PTHR43641">
    <property type="entry name" value="FORMATE ACETYLTRANSFERASE 3-RELATED"/>
    <property type="match status" value="1"/>
</dbReference>
<dbReference type="OrthoDB" id="9803969at2"/>
<dbReference type="GO" id="GO:0005829">
    <property type="term" value="C:cytosol"/>
    <property type="evidence" value="ECO:0007669"/>
    <property type="project" value="TreeGrafter"/>
</dbReference>
<dbReference type="InterPro" id="IPR001150">
    <property type="entry name" value="Gly_radical"/>
</dbReference>
<evidence type="ECO:0000313" key="6">
    <source>
        <dbReference type="EMBL" id="REG08608.1"/>
    </source>
</evidence>
<evidence type="ECO:0000256" key="1">
    <source>
        <dbReference type="ARBA" id="ARBA00022818"/>
    </source>
</evidence>
<dbReference type="InterPro" id="IPR010098">
    <property type="entry name" value="PFL2/GDeHydtase_fam"/>
</dbReference>
<dbReference type="PANTHER" id="PTHR43641:SF3">
    <property type="entry name" value="DEHYDRATASE PFLD-RELATED"/>
    <property type="match status" value="1"/>
</dbReference>
<dbReference type="GO" id="GO:0016740">
    <property type="term" value="F:transferase activity"/>
    <property type="evidence" value="ECO:0007669"/>
    <property type="project" value="UniProtKB-KW"/>
</dbReference>
<dbReference type="EMBL" id="QUMS01000002">
    <property type="protein sequence ID" value="REG08608.1"/>
    <property type="molecule type" value="Genomic_DNA"/>
</dbReference>
<name>A0A347ZNX4_9CHLR</name>
<organism evidence="6 7">
    <name type="scientific">Pelolinea submarina</name>
    <dbReference type="NCBI Taxonomy" id="913107"/>
    <lineage>
        <taxon>Bacteria</taxon>
        <taxon>Bacillati</taxon>
        <taxon>Chloroflexota</taxon>
        <taxon>Anaerolineae</taxon>
        <taxon>Anaerolineales</taxon>
        <taxon>Anaerolineaceae</taxon>
        <taxon>Pelolinea</taxon>
    </lineage>
</organism>
<comment type="caution">
    <text evidence="6">The sequence shown here is derived from an EMBL/GenBank/DDBJ whole genome shotgun (WGS) entry which is preliminary data.</text>
</comment>
<dbReference type="NCBIfam" id="TIGR01774">
    <property type="entry name" value="PFL2-3"/>
    <property type="match status" value="1"/>
</dbReference>
<dbReference type="RefSeq" id="WP_116225259.1">
    <property type="nucleotide sequence ID" value="NZ_AP018437.1"/>
</dbReference>
<feature type="modified residue" description="Glycine radical" evidence="3">
    <location>
        <position position="740"/>
    </location>
</feature>
<accession>A0A347ZNX4</accession>
<proteinExistence type="predicted"/>
<dbReference type="PROSITE" id="PS00850">
    <property type="entry name" value="GLY_RADICAL_1"/>
    <property type="match status" value="1"/>
</dbReference>
<evidence type="ECO:0000256" key="3">
    <source>
        <dbReference type="PROSITE-ProRule" id="PRU00493"/>
    </source>
</evidence>
<dbReference type="SUPFAM" id="SSF51998">
    <property type="entry name" value="PFL-like glycyl radical enzymes"/>
    <property type="match status" value="1"/>
</dbReference>
<dbReference type="InterPro" id="IPR004184">
    <property type="entry name" value="PFL_dom"/>
</dbReference>
<dbReference type="Pfam" id="PF02901">
    <property type="entry name" value="PFL-like"/>
    <property type="match status" value="1"/>
</dbReference>